<organism evidence="2">
    <name type="scientific">Arundo donax</name>
    <name type="common">Giant reed</name>
    <name type="synonym">Donax arundinaceus</name>
    <dbReference type="NCBI Taxonomy" id="35708"/>
    <lineage>
        <taxon>Eukaryota</taxon>
        <taxon>Viridiplantae</taxon>
        <taxon>Streptophyta</taxon>
        <taxon>Embryophyta</taxon>
        <taxon>Tracheophyta</taxon>
        <taxon>Spermatophyta</taxon>
        <taxon>Magnoliopsida</taxon>
        <taxon>Liliopsida</taxon>
        <taxon>Poales</taxon>
        <taxon>Poaceae</taxon>
        <taxon>PACMAD clade</taxon>
        <taxon>Arundinoideae</taxon>
        <taxon>Arundineae</taxon>
        <taxon>Arundo</taxon>
    </lineage>
</organism>
<evidence type="ECO:0000313" key="2">
    <source>
        <dbReference type="EMBL" id="JAE18744.1"/>
    </source>
</evidence>
<accession>A0A0A9G5L1</accession>
<name>A0A0A9G5L1_ARUDO</name>
<reference evidence="2" key="2">
    <citation type="journal article" date="2015" name="Data Brief">
        <title>Shoot transcriptome of the giant reed, Arundo donax.</title>
        <authorList>
            <person name="Barrero R.A."/>
            <person name="Guerrero F.D."/>
            <person name="Moolhuijzen P."/>
            <person name="Goolsby J.A."/>
            <person name="Tidwell J."/>
            <person name="Bellgard S.E."/>
            <person name="Bellgard M.I."/>
        </authorList>
    </citation>
    <scope>NUCLEOTIDE SEQUENCE</scope>
    <source>
        <tissue evidence="2">Shoot tissue taken approximately 20 cm above the soil surface</tissue>
    </source>
</reference>
<feature type="compositionally biased region" description="Basic and acidic residues" evidence="1">
    <location>
        <begin position="22"/>
        <end position="33"/>
    </location>
</feature>
<proteinExistence type="predicted"/>
<reference evidence="2" key="1">
    <citation type="submission" date="2014-09" db="EMBL/GenBank/DDBJ databases">
        <authorList>
            <person name="Magalhaes I.L.F."/>
            <person name="Oliveira U."/>
            <person name="Santos F.R."/>
            <person name="Vidigal T.H.D.A."/>
            <person name="Brescovit A.D."/>
            <person name="Santos A.J."/>
        </authorList>
    </citation>
    <scope>NUCLEOTIDE SEQUENCE</scope>
    <source>
        <tissue evidence="2">Shoot tissue taken approximately 20 cm above the soil surface</tissue>
    </source>
</reference>
<feature type="region of interest" description="Disordered" evidence="1">
    <location>
        <begin position="1"/>
        <end position="112"/>
    </location>
</feature>
<protein>
    <submittedName>
        <fullName evidence="2">Cl2158_1</fullName>
    </submittedName>
</protein>
<dbReference type="EMBL" id="GBRH01179152">
    <property type="protein sequence ID" value="JAE18744.1"/>
    <property type="molecule type" value="Transcribed_RNA"/>
</dbReference>
<evidence type="ECO:0000256" key="1">
    <source>
        <dbReference type="SAM" id="MobiDB-lite"/>
    </source>
</evidence>
<dbReference type="AlphaFoldDB" id="A0A0A9G5L1"/>
<feature type="compositionally biased region" description="Low complexity" evidence="1">
    <location>
        <begin position="71"/>
        <end position="84"/>
    </location>
</feature>
<feature type="compositionally biased region" description="Basic and acidic residues" evidence="1">
    <location>
        <begin position="96"/>
        <end position="110"/>
    </location>
</feature>
<sequence length="186" mass="20229">MDMEHRTPKSILRRRGVGRAEVGPRPEAQDLLRRPRSRRRRGEQGGGRGLRRRGSSGRRCGISPGGHGTVAGETARGRTAAAESGRGRTGAGGATEGRRRERTGGIERRGGAPGWGKLVPALVNYDCGESVRRTWWVSTVTARWRCGRASAWLACRCSSRCRRATAASTRRRWRASAAPSSTAPTR</sequence>